<dbReference type="GO" id="GO:0009423">
    <property type="term" value="P:chorismate biosynthetic process"/>
    <property type="evidence" value="ECO:0007669"/>
    <property type="project" value="UniProtKB-UniRule"/>
</dbReference>
<dbReference type="PANTHER" id="PTHR20861:SF3">
    <property type="entry name" value="SHIKIMATE KINASE"/>
    <property type="match status" value="1"/>
</dbReference>
<evidence type="ECO:0000256" key="4">
    <source>
        <dbReference type="ARBA" id="ARBA00012154"/>
    </source>
</evidence>
<evidence type="ECO:0000256" key="5">
    <source>
        <dbReference type="ARBA" id="ARBA00013853"/>
    </source>
</evidence>
<keyword evidence="8 14" id="KW-0808">Transferase</keyword>
<evidence type="ECO:0000256" key="14">
    <source>
        <dbReference type="HAMAP-Rule" id="MF_00370"/>
    </source>
</evidence>
<dbReference type="UniPathway" id="UPA00053">
    <property type="reaction ID" value="UER00088"/>
</dbReference>
<evidence type="ECO:0000313" key="17">
    <source>
        <dbReference type="EMBL" id="KXA97767.1"/>
    </source>
</evidence>
<dbReference type="GO" id="GO:0005737">
    <property type="term" value="C:cytoplasm"/>
    <property type="evidence" value="ECO:0007669"/>
    <property type="project" value="UniProtKB-SubCell"/>
</dbReference>
<evidence type="ECO:0000256" key="3">
    <source>
        <dbReference type="ARBA" id="ARBA00010202"/>
    </source>
</evidence>
<dbReference type="GO" id="GO:0009073">
    <property type="term" value="P:aromatic amino acid family biosynthetic process"/>
    <property type="evidence" value="ECO:0007669"/>
    <property type="project" value="UniProtKB-KW"/>
</dbReference>
<reference evidence="17 18" key="1">
    <citation type="journal article" date="2016" name="Sci. Rep.">
        <title>Metabolic traits of an uncultured archaeal lineage -MSBL1- from brine pools of the Red Sea.</title>
        <authorList>
            <person name="Mwirichia R."/>
            <person name="Alam I."/>
            <person name="Rashid M."/>
            <person name="Vinu M."/>
            <person name="Ba-Alawi W."/>
            <person name="Anthony Kamau A."/>
            <person name="Kamanda Ngugi D."/>
            <person name="Goker M."/>
            <person name="Klenk H.P."/>
            <person name="Bajic V."/>
            <person name="Stingl U."/>
        </authorList>
    </citation>
    <scope>NUCLEOTIDE SEQUENCE [LARGE SCALE GENOMIC DNA]</scope>
    <source>
        <strain evidence="17">SCGC-AAA259I09</strain>
    </source>
</reference>
<dbReference type="Proteomes" id="UP000070463">
    <property type="component" value="Unassembled WGS sequence"/>
</dbReference>
<dbReference type="PATRIC" id="fig|1698267.3.peg.786"/>
<comment type="subcellular location">
    <subcellularLocation>
        <location evidence="1 14">Cytoplasm</location>
    </subcellularLocation>
</comment>
<evidence type="ECO:0000256" key="7">
    <source>
        <dbReference type="ARBA" id="ARBA00022605"/>
    </source>
</evidence>
<keyword evidence="12 14" id="KW-0057">Aromatic amino acid biosynthesis</keyword>
<dbReference type="InterPro" id="IPR036554">
    <property type="entry name" value="GHMP_kinase_C_sf"/>
</dbReference>
<comment type="pathway">
    <text evidence="2 14">Metabolic intermediate biosynthesis; chorismate biosynthesis; chorismate from D-erythrose 4-phosphate and phosphoenolpyruvate: step 5/7.</text>
</comment>
<organism evidence="17 18">
    <name type="scientific">candidate division MSBL1 archaeon SCGC-AAA259I09</name>
    <dbReference type="NCBI Taxonomy" id="1698267"/>
    <lineage>
        <taxon>Archaea</taxon>
        <taxon>Methanobacteriati</taxon>
        <taxon>Methanobacteriota</taxon>
        <taxon>candidate division MSBL1</taxon>
    </lineage>
</organism>
<dbReference type="InterPro" id="IPR010189">
    <property type="entry name" value="SK_arc"/>
</dbReference>
<dbReference type="InterPro" id="IPR013750">
    <property type="entry name" value="GHMP_kinase_C_dom"/>
</dbReference>
<evidence type="ECO:0000256" key="11">
    <source>
        <dbReference type="ARBA" id="ARBA00022840"/>
    </source>
</evidence>
<proteinExistence type="inferred from homology"/>
<dbReference type="InterPro" id="IPR014721">
    <property type="entry name" value="Ribsml_uS5_D2-typ_fold_subgr"/>
</dbReference>
<gene>
    <name evidence="14" type="primary">aroK</name>
    <name evidence="17" type="ORF">AKJ37_02360</name>
</gene>
<dbReference type="EC" id="2.7.1.71" evidence="4 14"/>
<dbReference type="InterPro" id="IPR020568">
    <property type="entry name" value="Ribosomal_Su5_D2-typ_SF"/>
</dbReference>
<accession>A0A133UUD2</accession>
<protein>
    <recommendedName>
        <fullName evidence="5 14">Shikimate kinase</fullName>
        <shortName evidence="14">SK</shortName>
        <ecNumber evidence="4 14">2.7.1.71</ecNumber>
    </recommendedName>
</protein>
<dbReference type="PROSITE" id="PS00627">
    <property type="entry name" value="GHMP_KINASES_ATP"/>
    <property type="match status" value="1"/>
</dbReference>
<evidence type="ECO:0000256" key="13">
    <source>
        <dbReference type="ARBA" id="ARBA00048567"/>
    </source>
</evidence>
<dbReference type="NCBIfam" id="TIGR01920">
    <property type="entry name" value="Shik_kin_archae"/>
    <property type="match status" value="1"/>
</dbReference>
<evidence type="ECO:0000256" key="6">
    <source>
        <dbReference type="ARBA" id="ARBA00022490"/>
    </source>
</evidence>
<feature type="binding site" evidence="14">
    <location>
        <begin position="86"/>
        <end position="96"/>
    </location>
    <ligand>
        <name>ATP</name>
        <dbReference type="ChEBI" id="CHEBI:30616"/>
    </ligand>
</feature>
<evidence type="ECO:0000313" key="18">
    <source>
        <dbReference type="Proteomes" id="UP000070463"/>
    </source>
</evidence>
<feature type="domain" description="GHMP kinase N-terminal" evidence="15">
    <location>
        <begin position="60"/>
        <end position="147"/>
    </location>
</feature>
<dbReference type="InterPro" id="IPR006203">
    <property type="entry name" value="GHMP_knse_ATP-bd_CS"/>
</dbReference>
<dbReference type="GO" id="GO:0008652">
    <property type="term" value="P:amino acid biosynthetic process"/>
    <property type="evidence" value="ECO:0007669"/>
    <property type="project" value="UniProtKB-KW"/>
</dbReference>
<dbReference type="PANTHER" id="PTHR20861">
    <property type="entry name" value="HOMOSERINE/4-DIPHOSPHOCYTIDYL-2-C-METHYL-D-ERYTHRITOL KINASE"/>
    <property type="match status" value="1"/>
</dbReference>
<feature type="domain" description="GHMP kinase C-terminal" evidence="16">
    <location>
        <begin position="232"/>
        <end position="267"/>
    </location>
</feature>
<evidence type="ECO:0000256" key="10">
    <source>
        <dbReference type="ARBA" id="ARBA00022777"/>
    </source>
</evidence>
<comment type="catalytic activity">
    <reaction evidence="13 14">
        <text>shikimate + ATP = 3-phosphoshikimate + ADP + H(+)</text>
        <dbReference type="Rhea" id="RHEA:13121"/>
        <dbReference type="ChEBI" id="CHEBI:15378"/>
        <dbReference type="ChEBI" id="CHEBI:30616"/>
        <dbReference type="ChEBI" id="CHEBI:36208"/>
        <dbReference type="ChEBI" id="CHEBI:145989"/>
        <dbReference type="ChEBI" id="CHEBI:456216"/>
        <dbReference type="EC" id="2.7.1.71"/>
    </reaction>
</comment>
<dbReference type="Pfam" id="PF08544">
    <property type="entry name" value="GHMP_kinases_C"/>
    <property type="match status" value="1"/>
</dbReference>
<dbReference type="Gene3D" id="3.30.70.890">
    <property type="entry name" value="GHMP kinase, C-terminal domain"/>
    <property type="match status" value="1"/>
</dbReference>
<evidence type="ECO:0000256" key="12">
    <source>
        <dbReference type="ARBA" id="ARBA00023141"/>
    </source>
</evidence>
<comment type="similarity">
    <text evidence="3 14">Belongs to the GHMP kinase family. Archaeal shikimate kinase subfamily.</text>
</comment>
<evidence type="ECO:0000259" key="15">
    <source>
        <dbReference type="Pfam" id="PF00288"/>
    </source>
</evidence>
<keyword evidence="6 14" id="KW-0963">Cytoplasm</keyword>
<name>A0A133UUD2_9EURY</name>
<dbReference type="Pfam" id="PF00288">
    <property type="entry name" value="GHMP_kinases_N"/>
    <property type="match status" value="1"/>
</dbReference>
<evidence type="ECO:0000259" key="16">
    <source>
        <dbReference type="Pfam" id="PF08544"/>
    </source>
</evidence>
<keyword evidence="7 14" id="KW-0028">Amino-acid biosynthesis</keyword>
<dbReference type="GO" id="GO:0005524">
    <property type="term" value="F:ATP binding"/>
    <property type="evidence" value="ECO:0007669"/>
    <property type="project" value="UniProtKB-UniRule"/>
</dbReference>
<keyword evidence="11 14" id="KW-0067">ATP-binding</keyword>
<evidence type="ECO:0000256" key="8">
    <source>
        <dbReference type="ARBA" id="ARBA00022679"/>
    </source>
</evidence>
<dbReference type="SUPFAM" id="SSF54211">
    <property type="entry name" value="Ribosomal protein S5 domain 2-like"/>
    <property type="match status" value="1"/>
</dbReference>
<dbReference type="Gene3D" id="3.30.230.10">
    <property type="match status" value="1"/>
</dbReference>
<evidence type="ECO:0000256" key="2">
    <source>
        <dbReference type="ARBA" id="ARBA00004842"/>
    </source>
</evidence>
<keyword evidence="10 14" id="KW-0418">Kinase</keyword>
<dbReference type="PIRSF" id="PIRSF005758">
    <property type="entry name" value="Shikimt_kin_arch"/>
    <property type="match status" value="1"/>
</dbReference>
<dbReference type="HAMAP" id="MF_00370">
    <property type="entry name" value="Shik_kinase_arch"/>
    <property type="match status" value="1"/>
</dbReference>
<dbReference type="InterPro" id="IPR006204">
    <property type="entry name" value="GHMP_kinase_N_dom"/>
</dbReference>
<keyword evidence="9 14" id="KW-0547">Nucleotide-binding</keyword>
<dbReference type="PRINTS" id="PR00958">
    <property type="entry name" value="HOMSERKINASE"/>
</dbReference>
<evidence type="ECO:0000256" key="1">
    <source>
        <dbReference type="ARBA" id="ARBA00004496"/>
    </source>
</evidence>
<keyword evidence="18" id="KW-1185">Reference proteome</keyword>
<dbReference type="SUPFAM" id="SSF55060">
    <property type="entry name" value="GHMP Kinase, C-terminal domain"/>
    <property type="match status" value="1"/>
</dbReference>
<dbReference type="EMBL" id="LHXR01000020">
    <property type="protein sequence ID" value="KXA97767.1"/>
    <property type="molecule type" value="Genomic_DNA"/>
</dbReference>
<dbReference type="AlphaFoldDB" id="A0A133UUD2"/>
<sequence length="288" mass="30540">MRGIASACGSATIINAISTGRGSAFAIDLKIRSEVDLREETSDVSGRVGETSEDPRLIETCVEKVLEFFDVRGEFGADVETSADLPLAVGLSSSSAAANATVLATAAALERELDDEKAIELGIESAFEAGTTVTGAYDDAAASFYGGGVVTDNRKRSLLKKFSMDPELSVLIFVPPQRSYTSEEDFRRTEIVDELVDLAVEEALSDNFFGAQTLNGLLYCSVLDHDPQPALEALEAGAYGVGLSGTGPSIVAVCDEDKVGKIGGRWERRSGDIIETKPSEIGARIENE</sequence>
<dbReference type="GO" id="GO:0004765">
    <property type="term" value="F:shikimate kinase activity"/>
    <property type="evidence" value="ECO:0007669"/>
    <property type="project" value="UniProtKB-UniRule"/>
</dbReference>
<comment type="caution">
    <text evidence="17">The sequence shown here is derived from an EMBL/GenBank/DDBJ whole genome shotgun (WGS) entry which is preliminary data.</text>
</comment>
<evidence type="ECO:0000256" key="9">
    <source>
        <dbReference type="ARBA" id="ARBA00022741"/>
    </source>
</evidence>